<proteinExistence type="predicted"/>
<dbReference type="InterPro" id="IPR041426">
    <property type="entry name" value="Mos1_HTH"/>
</dbReference>
<dbReference type="Pfam" id="PF00640">
    <property type="entry name" value="PID"/>
    <property type="match status" value="1"/>
</dbReference>
<dbReference type="WBParaSite" id="maker-uti_cns_0012042-snap-gene-0.5-mRNA-1">
    <property type="protein sequence ID" value="maker-uti_cns_0012042-snap-gene-0.5-mRNA-1"/>
    <property type="gene ID" value="maker-uti_cns_0012042-snap-gene-0.5"/>
</dbReference>
<dbReference type="Proteomes" id="UP000095280">
    <property type="component" value="Unplaced"/>
</dbReference>
<organism evidence="7 8">
    <name type="scientific">Macrostomum lignano</name>
    <dbReference type="NCBI Taxonomy" id="282301"/>
    <lineage>
        <taxon>Eukaryota</taxon>
        <taxon>Metazoa</taxon>
        <taxon>Spiralia</taxon>
        <taxon>Lophotrochozoa</taxon>
        <taxon>Platyhelminthes</taxon>
        <taxon>Rhabditophora</taxon>
        <taxon>Macrostomorpha</taxon>
        <taxon>Macrostomida</taxon>
        <taxon>Macrostomidae</taxon>
        <taxon>Macrostomum</taxon>
    </lineage>
</organism>
<feature type="compositionally biased region" description="Polar residues" evidence="4">
    <location>
        <begin position="341"/>
        <end position="353"/>
    </location>
</feature>
<dbReference type="GO" id="GO:0043197">
    <property type="term" value="C:dendritic spine"/>
    <property type="evidence" value="ECO:0007669"/>
    <property type="project" value="TreeGrafter"/>
</dbReference>
<keyword evidence="7" id="KW-1185">Reference proteome</keyword>
<dbReference type="PANTHER" id="PTHR12345">
    <property type="entry name" value="SYNTENIN RELATED"/>
    <property type="match status" value="1"/>
</dbReference>
<dbReference type="Pfam" id="PF00595">
    <property type="entry name" value="PDZ"/>
    <property type="match status" value="2"/>
</dbReference>
<evidence type="ECO:0000313" key="8">
    <source>
        <dbReference type="WBParaSite" id="maker-uti_cns_0012042-snap-gene-0.5-mRNA-1"/>
    </source>
</evidence>
<keyword evidence="2" id="KW-0597">Phosphoprotein</keyword>
<evidence type="ECO:0000256" key="4">
    <source>
        <dbReference type="SAM" id="MobiDB-lite"/>
    </source>
</evidence>
<evidence type="ECO:0000259" key="5">
    <source>
        <dbReference type="PROSITE" id="PS01179"/>
    </source>
</evidence>
<dbReference type="Gene3D" id="2.30.42.10">
    <property type="match status" value="2"/>
</dbReference>
<dbReference type="SUPFAM" id="SSF50729">
    <property type="entry name" value="PH domain-like"/>
    <property type="match status" value="1"/>
</dbReference>
<feature type="compositionally biased region" description="Acidic residues" evidence="4">
    <location>
        <begin position="1043"/>
        <end position="1053"/>
    </location>
</feature>
<evidence type="ECO:0000313" key="7">
    <source>
        <dbReference type="Proteomes" id="UP000095280"/>
    </source>
</evidence>
<dbReference type="SMART" id="SM00228">
    <property type="entry name" value="PDZ"/>
    <property type="match status" value="2"/>
</dbReference>
<dbReference type="PROSITE" id="PS01179">
    <property type="entry name" value="PID"/>
    <property type="match status" value="1"/>
</dbReference>
<feature type="domain" description="PDZ" evidence="6">
    <location>
        <begin position="471"/>
        <end position="547"/>
    </location>
</feature>
<dbReference type="PANTHER" id="PTHR12345:SF16">
    <property type="entry name" value="X11L, ISOFORM F-RELATED"/>
    <property type="match status" value="1"/>
</dbReference>
<feature type="region of interest" description="Disordered" evidence="4">
    <location>
        <begin position="607"/>
        <end position="627"/>
    </location>
</feature>
<keyword evidence="1" id="KW-0813">Transport</keyword>
<dbReference type="GO" id="GO:0005886">
    <property type="term" value="C:plasma membrane"/>
    <property type="evidence" value="ECO:0007669"/>
    <property type="project" value="TreeGrafter"/>
</dbReference>
<feature type="domain" description="PID" evidence="5">
    <location>
        <begin position="164"/>
        <end position="340"/>
    </location>
</feature>
<dbReference type="InterPro" id="IPR036034">
    <property type="entry name" value="PDZ_sf"/>
</dbReference>
<dbReference type="AlphaFoldDB" id="A0A1I8IFK4"/>
<sequence>SSEHFYQLPLNFLAMAESFSKQDVRSLMKFQFLQGKKPPDMFRELQQVLGNCAPTEQTVRKWYRLFAEGRESVEDNGRSGRPMTATKETVVKKVQELLDDDRRRTCEELAEDVGVSVGSVHTILTERLLLQKKFCKWVPHLLTVSMRHPEKPPSARLRGLLHRAAYLGSSTQLALEARPSRATRMALAQEAVVRIKAPDGEKQPSVPVDLFVSIERLMVLNPTSRLAMMDHALRTVTHTADMDNLLVLMVRRAGCPTGTAGPCKVVCHLFHTDQVSNKGTGQHTGAASDSSAKVHWVHFLGTYVLVRVHAASQVAHTIGCAFNAAYAQFVHRGGAVPPKTTPGNDGDSVSGTSAVRVDFDNDNDQVDDSDNGLEDTAPLEVTIYKERGEALGIALVDSGWGALLPSVLLANLRPGGPAVRSGQLSVGDFLLAVDGTSLVGLPLAACRRRLRACRSAATVRLRVLPRPPVSEAVIQRLDPRRPLGFSVRDGVVCALLRGGVAERGGVRIGHRIVEIDGRSVAAAPHDRIVAALASAVGEIRLRTMPEAVYRLLTGLDSPRYSRAFQMSSTIADVACRRSSTTSGAVAYRRSSTTPGAGAFRTSSTSAAGAFRTSSTTPGAGAFRTSSTSAAGASNMMDRLLTNGPRQHGLFCVLQIQQAFQVSDYNLKHLHVWANKRSSFNLQVNTAPDMEISPDLLDFILKPGDNAGPIEAALQLDVIHWQPSSRTPWPWLLPLTLDATRISLQTGAAGISPQLCLLAGLRQQFMKKQLDKLVSAARTKHLLAESAIRESSRSGKCGAANDSVINAASSPLHPAGQGHLQREALVVVVTEAQTARPLISPGVQRAAIGDCGKMVHARVQLDNAHIFSQLRPAEQTVRNWPWLGQLGDVRPEAKPAVAPDPDSAAAADLQRIGAQLSVLGVAPAVDAAVLAQRQHGVGSAGQIGHRGTDVNQLKSVGVVEAAQAELAVGAEAAAVDSAVGSQQVGAVLAADQPLHRLGRAGQRQPGHGSGFSAGRPAALSEGIVAERVGAVTVGRSTRRCLATPEDDEFNDDDNNMSWAGSAPSETLVCSGPNWPSLLAPQAIRMPRLAPRRQASRPAAPSTTLRPRDDNSARRAGPAPARGLPGVGWANRAMPRAPVTGQPQAYSRCLADVDRRPA</sequence>
<feature type="domain" description="PDZ" evidence="6">
    <location>
        <begin position="380"/>
        <end position="465"/>
    </location>
</feature>
<feature type="region of interest" description="Disordered" evidence="4">
    <location>
        <begin position="337"/>
        <end position="372"/>
    </location>
</feature>
<dbReference type="Pfam" id="PF17906">
    <property type="entry name" value="HTH_48"/>
    <property type="match status" value="1"/>
</dbReference>
<dbReference type="SUPFAM" id="SSF50156">
    <property type="entry name" value="PDZ domain-like"/>
    <property type="match status" value="2"/>
</dbReference>
<evidence type="ECO:0000256" key="1">
    <source>
        <dbReference type="ARBA" id="ARBA00022448"/>
    </source>
</evidence>
<evidence type="ECO:0000259" key="6">
    <source>
        <dbReference type="PROSITE" id="PS50106"/>
    </source>
</evidence>
<accession>A0A1I8IFK4</accession>
<feature type="region of interest" description="Disordered" evidence="4">
    <location>
        <begin position="1084"/>
        <end position="1156"/>
    </location>
</feature>
<feature type="compositionally biased region" description="Acidic residues" evidence="4">
    <location>
        <begin position="360"/>
        <end position="372"/>
    </location>
</feature>
<dbReference type="Gene3D" id="2.30.29.30">
    <property type="entry name" value="Pleckstrin-homology domain (PH domain)/Phosphotyrosine-binding domain (PTB)"/>
    <property type="match status" value="1"/>
</dbReference>
<dbReference type="InterPro" id="IPR001478">
    <property type="entry name" value="PDZ"/>
</dbReference>
<dbReference type="InterPro" id="IPR051230">
    <property type="entry name" value="APP-Binding"/>
</dbReference>
<dbReference type="InterPro" id="IPR011993">
    <property type="entry name" value="PH-like_dom_sf"/>
</dbReference>
<name>A0A1I8IFK4_9PLAT</name>
<dbReference type="Gene3D" id="1.10.10.1450">
    <property type="match status" value="1"/>
</dbReference>
<evidence type="ECO:0000256" key="3">
    <source>
        <dbReference type="ARBA" id="ARBA00022737"/>
    </source>
</evidence>
<feature type="compositionally biased region" description="Low complexity" evidence="4">
    <location>
        <begin position="1112"/>
        <end position="1122"/>
    </location>
</feature>
<reference evidence="8" key="1">
    <citation type="submission" date="2016-11" db="UniProtKB">
        <authorList>
            <consortium name="WormBaseParasite"/>
        </authorList>
    </citation>
    <scope>IDENTIFICATION</scope>
</reference>
<dbReference type="FunFam" id="2.30.42.10:FF:000007">
    <property type="entry name" value="Amyloid beta A4 protein-binding family A member"/>
    <property type="match status" value="1"/>
</dbReference>
<keyword evidence="3" id="KW-0677">Repeat</keyword>
<dbReference type="GO" id="GO:0007268">
    <property type="term" value="P:chemical synaptic transmission"/>
    <property type="evidence" value="ECO:0007669"/>
    <property type="project" value="TreeGrafter"/>
</dbReference>
<dbReference type="PROSITE" id="PS50106">
    <property type="entry name" value="PDZ"/>
    <property type="match status" value="2"/>
</dbReference>
<feature type="region of interest" description="Disordered" evidence="4">
    <location>
        <begin position="1041"/>
        <end position="1064"/>
    </location>
</feature>
<dbReference type="GO" id="GO:0005737">
    <property type="term" value="C:cytoplasm"/>
    <property type="evidence" value="ECO:0007669"/>
    <property type="project" value="TreeGrafter"/>
</dbReference>
<dbReference type="InterPro" id="IPR006020">
    <property type="entry name" value="PTB/PI_dom"/>
</dbReference>
<protein>
    <submittedName>
        <fullName evidence="8">PDZ domain-containing protein</fullName>
    </submittedName>
</protein>
<evidence type="ECO:0000256" key="2">
    <source>
        <dbReference type="ARBA" id="ARBA00022553"/>
    </source>
</evidence>